<keyword evidence="1" id="KW-0472">Membrane</keyword>
<dbReference type="AlphaFoldDB" id="A0A097QVG8"/>
<sequence length="275" mass="29670">MIAGLLLGVAVGIPVSFIFGRVLGRASEVLVALVGVPVITYAVALYESGYFAGQTLSVSVGGASPEFFAGLEVFLGLVVALAYVSLRTRKGLRIDDFIQISVTSLSYTSFGIALAGQFWPGFIVAGLILIGLMVAMSRRNPLRGLDVRPCPPEVGDCLTDDDSLMSARVRDTLLVGGKVLKEFPKAKELVECLKHTGKLSRLRRVAIFFVSLLPLLTVLLPRGDATIFVGLAVAYASVLIGAALSTRRRPTQCPELAEEYREFIRKRKRKLDIAV</sequence>
<feature type="transmembrane region" description="Helical" evidence="1">
    <location>
        <begin position="202"/>
        <end position="220"/>
    </location>
</feature>
<dbReference type="HOGENOM" id="CLU_085613_0_0_2"/>
<feature type="transmembrane region" description="Helical" evidence="1">
    <location>
        <begin position="30"/>
        <end position="47"/>
    </location>
</feature>
<protein>
    <submittedName>
        <fullName evidence="2">Uncharacterized protein</fullName>
    </submittedName>
</protein>
<dbReference type="EMBL" id="CP008887">
    <property type="protein sequence ID" value="AIU70470.1"/>
    <property type="molecule type" value="Genomic_DNA"/>
</dbReference>
<feature type="transmembrane region" description="Helical" evidence="1">
    <location>
        <begin position="97"/>
        <end position="115"/>
    </location>
</feature>
<feature type="transmembrane region" description="Helical" evidence="1">
    <location>
        <begin position="226"/>
        <end position="244"/>
    </location>
</feature>
<dbReference type="OrthoDB" id="102124at2157"/>
<dbReference type="RefSeq" id="WP_050003437.1">
    <property type="nucleotide sequence ID" value="NZ_CP008887.1"/>
</dbReference>
<evidence type="ECO:0000313" key="2">
    <source>
        <dbReference type="EMBL" id="AIU70470.1"/>
    </source>
</evidence>
<reference evidence="2 3" key="1">
    <citation type="journal article" date="2015" name="Int. J. Syst. Evol. Microbiol.">
        <title>Thermococcus eurythermalis sp. nov., a conditional piezophilic hyperthermophilic archaeon with a wide temperature range isolated from an oil-immersed chimney in the Guaymas Basin.</title>
        <authorList>
            <person name="Zhao W."/>
            <person name="Zeng X."/>
            <person name="Xiao X."/>
        </authorList>
    </citation>
    <scope>NUCLEOTIDE SEQUENCE [LARGE SCALE GENOMIC DNA]</scope>
    <source>
        <strain evidence="2 3">A501</strain>
    </source>
</reference>
<proteinExistence type="predicted"/>
<keyword evidence="1" id="KW-0812">Transmembrane</keyword>
<organism evidence="2 3">
    <name type="scientific">Thermococcus eurythermalis</name>
    <dbReference type="NCBI Taxonomy" id="1505907"/>
    <lineage>
        <taxon>Archaea</taxon>
        <taxon>Methanobacteriati</taxon>
        <taxon>Methanobacteriota</taxon>
        <taxon>Thermococci</taxon>
        <taxon>Thermococcales</taxon>
        <taxon>Thermococcaceae</taxon>
        <taxon>Thermococcus</taxon>
    </lineage>
</organism>
<keyword evidence="3" id="KW-1185">Reference proteome</keyword>
<accession>A0A097QVG8</accession>
<feature type="transmembrane region" description="Helical" evidence="1">
    <location>
        <begin position="67"/>
        <end position="85"/>
    </location>
</feature>
<keyword evidence="1" id="KW-1133">Transmembrane helix</keyword>
<evidence type="ECO:0000256" key="1">
    <source>
        <dbReference type="SAM" id="Phobius"/>
    </source>
</evidence>
<dbReference type="GeneID" id="25153586"/>
<name>A0A097QVG8_9EURY</name>
<feature type="transmembrane region" description="Helical" evidence="1">
    <location>
        <begin position="6"/>
        <end position="23"/>
    </location>
</feature>
<dbReference type="KEGG" id="teu:TEU_09085"/>
<dbReference type="Proteomes" id="UP000029980">
    <property type="component" value="Chromosome"/>
</dbReference>
<evidence type="ECO:0000313" key="3">
    <source>
        <dbReference type="Proteomes" id="UP000029980"/>
    </source>
</evidence>
<gene>
    <name evidence="2" type="ORF">TEU_09085</name>
</gene>
<feature type="transmembrane region" description="Helical" evidence="1">
    <location>
        <begin position="121"/>
        <end position="138"/>
    </location>
</feature>